<dbReference type="EMBL" id="CM001217">
    <property type="protein sequence ID" value="AES62940.1"/>
    <property type="molecule type" value="Genomic_DNA"/>
</dbReference>
<evidence type="ECO:0000313" key="3">
    <source>
        <dbReference type="EnsemblPlants" id="AES62940"/>
    </source>
</evidence>
<sequence>MRIGYGDEEGKIRPHPTPFSDSSLDQALERRYNQVAGHKRDQEELLLSTNNNNRSSDPKPSDSDRWDWDRDHGHDRDSYKERERDRDRDVGANLMVVRV</sequence>
<evidence type="ECO:0000256" key="1">
    <source>
        <dbReference type="SAM" id="MobiDB-lite"/>
    </source>
</evidence>
<feature type="compositionally biased region" description="Basic and acidic residues" evidence="1">
    <location>
        <begin position="56"/>
        <end position="90"/>
    </location>
</feature>
<feature type="region of interest" description="Disordered" evidence="1">
    <location>
        <begin position="1"/>
        <end position="99"/>
    </location>
</feature>
<evidence type="ECO:0000313" key="4">
    <source>
        <dbReference type="Proteomes" id="UP000002051"/>
    </source>
</evidence>
<accession>G7IDD4</accession>
<dbReference type="HOGENOM" id="CLU_2323913_0_0_1"/>
<dbReference type="AlphaFoldDB" id="G7IDD4"/>
<dbReference type="PaxDb" id="3880-AES62940"/>
<protein>
    <submittedName>
        <fullName evidence="2 3">Uncharacterized protein</fullName>
    </submittedName>
</protein>
<feature type="compositionally biased region" description="Low complexity" evidence="1">
    <location>
        <begin position="45"/>
        <end position="55"/>
    </location>
</feature>
<evidence type="ECO:0000313" key="2">
    <source>
        <dbReference type="EMBL" id="AES62940.1"/>
    </source>
</evidence>
<dbReference type="Proteomes" id="UP000002051">
    <property type="component" value="Unassembled WGS sequence"/>
</dbReference>
<reference evidence="2 4" key="1">
    <citation type="journal article" date="2011" name="Nature">
        <title>The Medicago genome provides insight into the evolution of rhizobial symbioses.</title>
        <authorList>
            <person name="Young N.D."/>
            <person name="Debelle F."/>
            <person name="Oldroyd G.E."/>
            <person name="Geurts R."/>
            <person name="Cannon S.B."/>
            <person name="Udvardi M.K."/>
            <person name="Benedito V.A."/>
            <person name="Mayer K.F."/>
            <person name="Gouzy J."/>
            <person name="Schoof H."/>
            <person name="Van de Peer Y."/>
            <person name="Proost S."/>
            <person name="Cook D.R."/>
            <person name="Meyers B.C."/>
            <person name="Spannagl M."/>
            <person name="Cheung F."/>
            <person name="De Mita S."/>
            <person name="Krishnakumar V."/>
            <person name="Gundlach H."/>
            <person name="Zhou S."/>
            <person name="Mudge J."/>
            <person name="Bharti A.K."/>
            <person name="Murray J.D."/>
            <person name="Naoumkina M.A."/>
            <person name="Rosen B."/>
            <person name="Silverstein K.A."/>
            <person name="Tang H."/>
            <person name="Rombauts S."/>
            <person name="Zhao P.X."/>
            <person name="Zhou P."/>
            <person name="Barbe V."/>
            <person name="Bardou P."/>
            <person name="Bechner M."/>
            <person name="Bellec A."/>
            <person name="Berger A."/>
            <person name="Berges H."/>
            <person name="Bidwell S."/>
            <person name="Bisseling T."/>
            <person name="Choisne N."/>
            <person name="Couloux A."/>
            <person name="Denny R."/>
            <person name="Deshpande S."/>
            <person name="Dai X."/>
            <person name="Doyle J.J."/>
            <person name="Dudez A.M."/>
            <person name="Farmer A.D."/>
            <person name="Fouteau S."/>
            <person name="Franken C."/>
            <person name="Gibelin C."/>
            <person name="Gish J."/>
            <person name="Goldstein S."/>
            <person name="Gonzalez A.J."/>
            <person name="Green P.J."/>
            <person name="Hallab A."/>
            <person name="Hartog M."/>
            <person name="Hua A."/>
            <person name="Humphray S.J."/>
            <person name="Jeong D.H."/>
            <person name="Jing Y."/>
            <person name="Jocker A."/>
            <person name="Kenton S.M."/>
            <person name="Kim D.J."/>
            <person name="Klee K."/>
            <person name="Lai H."/>
            <person name="Lang C."/>
            <person name="Lin S."/>
            <person name="Macmil S.L."/>
            <person name="Magdelenat G."/>
            <person name="Matthews L."/>
            <person name="McCorrison J."/>
            <person name="Monaghan E.L."/>
            <person name="Mun J.H."/>
            <person name="Najar F.Z."/>
            <person name="Nicholson C."/>
            <person name="Noirot C."/>
            <person name="O'Bleness M."/>
            <person name="Paule C.R."/>
            <person name="Poulain J."/>
            <person name="Prion F."/>
            <person name="Qin B."/>
            <person name="Qu C."/>
            <person name="Retzel E.F."/>
            <person name="Riddle C."/>
            <person name="Sallet E."/>
            <person name="Samain S."/>
            <person name="Samson N."/>
            <person name="Sanders I."/>
            <person name="Saurat O."/>
            <person name="Scarpelli C."/>
            <person name="Schiex T."/>
            <person name="Segurens B."/>
            <person name="Severin A.J."/>
            <person name="Sherrier D.J."/>
            <person name="Shi R."/>
            <person name="Sims S."/>
            <person name="Singer S.R."/>
            <person name="Sinharoy S."/>
            <person name="Sterck L."/>
            <person name="Viollet A."/>
            <person name="Wang B.B."/>
            <person name="Wang K."/>
            <person name="Wang M."/>
            <person name="Wang X."/>
            <person name="Warfsmann J."/>
            <person name="Weissenbach J."/>
            <person name="White D.D."/>
            <person name="White J.D."/>
            <person name="Wiley G.B."/>
            <person name="Wincker P."/>
            <person name="Xing Y."/>
            <person name="Yang L."/>
            <person name="Yao Z."/>
            <person name="Ying F."/>
            <person name="Zhai J."/>
            <person name="Zhou L."/>
            <person name="Zuber A."/>
            <person name="Denarie J."/>
            <person name="Dixon R.A."/>
            <person name="May G.D."/>
            <person name="Schwartz D.C."/>
            <person name="Rogers J."/>
            <person name="Quetier F."/>
            <person name="Town C.D."/>
            <person name="Roe B.A."/>
        </authorList>
    </citation>
    <scope>NUCLEOTIDE SEQUENCE [LARGE SCALE GENOMIC DNA]</scope>
    <source>
        <strain evidence="2">A17</strain>
        <strain evidence="3 4">cv. Jemalong A17</strain>
    </source>
</reference>
<dbReference type="EnsemblPlants" id="AES62940">
    <property type="protein sequence ID" value="AES62940"/>
    <property type="gene ID" value="MTR_1g113970"/>
</dbReference>
<proteinExistence type="predicted"/>
<feature type="compositionally biased region" description="Basic and acidic residues" evidence="1">
    <location>
        <begin position="27"/>
        <end position="43"/>
    </location>
</feature>
<gene>
    <name evidence="2" type="ordered locus">MTR_1g113970</name>
</gene>
<reference evidence="2 4" key="2">
    <citation type="journal article" date="2014" name="BMC Genomics">
        <title>An improved genome release (version Mt4.0) for the model legume Medicago truncatula.</title>
        <authorList>
            <person name="Tang H."/>
            <person name="Krishnakumar V."/>
            <person name="Bidwell S."/>
            <person name="Rosen B."/>
            <person name="Chan A."/>
            <person name="Zhou S."/>
            <person name="Gentzbittel L."/>
            <person name="Childs K.L."/>
            <person name="Yandell M."/>
            <person name="Gundlach H."/>
            <person name="Mayer K.F."/>
            <person name="Schwartz D.C."/>
            <person name="Town C.D."/>
        </authorList>
    </citation>
    <scope>GENOME REANNOTATION</scope>
    <source>
        <strain evidence="3 4">cv. Jemalong A17</strain>
    </source>
</reference>
<organism evidence="2 4">
    <name type="scientific">Medicago truncatula</name>
    <name type="common">Barrel medic</name>
    <name type="synonym">Medicago tribuloides</name>
    <dbReference type="NCBI Taxonomy" id="3880"/>
    <lineage>
        <taxon>Eukaryota</taxon>
        <taxon>Viridiplantae</taxon>
        <taxon>Streptophyta</taxon>
        <taxon>Embryophyta</taxon>
        <taxon>Tracheophyta</taxon>
        <taxon>Spermatophyta</taxon>
        <taxon>Magnoliopsida</taxon>
        <taxon>eudicotyledons</taxon>
        <taxon>Gunneridae</taxon>
        <taxon>Pentapetalae</taxon>
        <taxon>rosids</taxon>
        <taxon>fabids</taxon>
        <taxon>Fabales</taxon>
        <taxon>Fabaceae</taxon>
        <taxon>Papilionoideae</taxon>
        <taxon>50 kb inversion clade</taxon>
        <taxon>NPAAA clade</taxon>
        <taxon>Hologalegina</taxon>
        <taxon>IRL clade</taxon>
        <taxon>Trifolieae</taxon>
        <taxon>Medicago</taxon>
    </lineage>
</organism>
<keyword evidence="4" id="KW-1185">Reference proteome</keyword>
<reference evidence="3" key="3">
    <citation type="submission" date="2015-04" db="UniProtKB">
        <authorList>
            <consortium name="EnsemblPlants"/>
        </authorList>
    </citation>
    <scope>IDENTIFICATION</scope>
    <source>
        <strain evidence="3">cv. Jemalong A17</strain>
    </source>
</reference>
<name>G7IDD4_MEDTR</name>